<proteinExistence type="predicted"/>
<dbReference type="Proteomes" id="UP001153069">
    <property type="component" value="Unassembled WGS sequence"/>
</dbReference>
<name>A0A9N8DV17_9STRA</name>
<evidence type="ECO:0008006" key="3">
    <source>
        <dbReference type="Google" id="ProtNLM"/>
    </source>
</evidence>
<dbReference type="AlphaFoldDB" id="A0A9N8DV17"/>
<keyword evidence="2" id="KW-1185">Reference proteome</keyword>
<reference evidence="1" key="1">
    <citation type="submission" date="2020-06" db="EMBL/GenBank/DDBJ databases">
        <authorList>
            <consortium name="Plant Systems Biology data submission"/>
        </authorList>
    </citation>
    <scope>NUCLEOTIDE SEQUENCE</scope>
    <source>
        <strain evidence="1">D6</strain>
    </source>
</reference>
<dbReference type="Pfam" id="PF03382">
    <property type="entry name" value="DUF285"/>
    <property type="match status" value="1"/>
</dbReference>
<dbReference type="EMBL" id="CAICTM010000302">
    <property type="protein sequence ID" value="CAB9507361.1"/>
    <property type="molecule type" value="Genomic_DNA"/>
</dbReference>
<dbReference type="OrthoDB" id="198852at2759"/>
<evidence type="ECO:0000313" key="1">
    <source>
        <dbReference type="EMBL" id="CAB9507361.1"/>
    </source>
</evidence>
<sequence length="108" mass="12013">MPQMFAAATIFNQNIAGWNVAKVTRMDYCFWKASAFNVDISGWAINSVADINGMFYEATLFNQNLCAWAHHPLSTGPALAFHRTGCPSPPAAGPWWDGTKWDYLCAYC</sequence>
<dbReference type="InterPro" id="IPR005046">
    <property type="entry name" value="DUF285"/>
</dbReference>
<protein>
    <recommendedName>
        <fullName evidence="3">BspA family leucine-rich repeat surface protein</fullName>
    </recommendedName>
</protein>
<comment type="caution">
    <text evidence="1">The sequence shown here is derived from an EMBL/GenBank/DDBJ whole genome shotgun (WGS) entry which is preliminary data.</text>
</comment>
<gene>
    <name evidence="1" type="ORF">SEMRO_303_G112360.1</name>
</gene>
<evidence type="ECO:0000313" key="2">
    <source>
        <dbReference type="Proteomes" id="UP001153069"/>
    </source>
</evidence>
<organism evidence="1 2">
    <name type="scientific">Seminavis robusta</name>
    <dbReference type="NCBI Taxonomy" id="568900"/>
    <lineage>
        <taxon>Eukaryota</taxon>
        <taxon>Sar</taxon>
        <taxon>Stramenopiles</taxon>
        <taxon>Ochrophyta</taxon>
        <taxon>Bacillariophyta</taxon>
        <taxon>Bacillariophyceae</taxon>
        <taxon>Bacillariophycidae</taxon>
        <taxon>Naviculales</taxon>
        <taxon>Naviculaceae</taxon>
        <taxon>Seminavis</taxon>
    </lineage>
</organism>
<accession>A0A9N8DV17</accession>